<accession>A0A0L0ULV0</accession>
<gene>
    <name evidence="3" type="ORF">PSTG_18860</name>
</gene>
<comment type="caution">
    <text evidence="3">The sequence shown here is derived from an EMBL/GenBank/DDBJ whole genome shotgun (WGS) entry which is preliminary data.</text>
</comment>
<feature type="signal peptide" evidence="2">
    <location>
        <begin position="1"/>
        <end position="18"/>
    </location>
</feature>
<evidence type="ECO:0000256" key="1">
    <source>
        <dbReference type="SAM" id="MobiDB-lite"/>
    </source>
</evidence>
<name>A0A0L0ULV0_9BASI</name>
<keyword evidence="2" id="KW-0732">Signal</keyword>
<keyword evidence="4" id="KW-1185">Reference proteome</keyword>
<dbReference type="EMBL" id="AJIL01004295">
    <property type="protein sequence ID" value="KNE87749.1"/>
    <property type="molecule type" value="Genomic_DNA"/>
</dbReference>
<proteinExistence type="predicted"/>
<dbReference type="AlphaFoldDB" id="A0A0L0ULV0"/>
<evidence type="ECO:0000256" key="2">
    <source>
        <dbReference type="SAM" id="SignalP"/>
    </source>
</evidence>
<feature type="region of interest" description="Disordered" evidence="1">
    <location>
        <begin position="20"/>
        <end position="51"/>
    </location>
</feature>
<organism evidence="3 4">
    <name type="scientific">Puccinia striiformis f. sp. tritici PST-78</name>
    <dbReference type="NCBI Taxonomy" id="1165861"/>
    <lineage>
        <taxon>Eukaryota</taxon>
        <taxon>Fungi</taxon>
        <taxon>Dikarya</taxon>
        <taxon>Basidiomycota</taxon>
        <taxon>Pucciniomycotina</taxon>
        <taxon>Pucciniomycetes</taxon>
        <taxon>Pucciniales</taxon>
        <taxon>Pucciniaceae</taxon>
        <taxon>Puccinia</taxon>
    </lineage>
</organism>
<sequence>MQSSVIVLLKLLLATVTANTNTNNSNEAEQPHDRRNRHPQTSRDHFPGSFGYLDLTTEMTS</sequence>
<evidence type="ECO:0000313" key="3">
    <source>
        <dbReference type="EMBL" id="KNE87749.1"/>
    </source>
</evidence>
<feature type="chain" id="PRO_5005548503" evidence="2">
    <location>
        <begin position="19"/>
        <end position="61"/>
    </location>
</feature>
<evidence type="ECO:0000313" key="4">
    <source>
        <dbReference type="Proteomes" id="UP000054564"/>
    </source>
</evidence>
<protein>
    <submittedName>
        <fullName evidence="3">Uncharacterized protein</fullName>
    </submittedName>
</protein>
<reference evidence="4" key="1">
    <citation type="submission" date="2014-03" db="EMBL/GenBank/DDBJ databases">
        <title>The Genome Sequence of Puccinia striiformis f. sp. tritici PST-78.</title>
        <authorList>
            <consortium name="The Broad Institute Genome Sequencing Platform"/>
            <person name="Cuomo C."/>
            <person name="Hulbert S."/>
            <person name="Chen X."/>
            <person name="Walker B."/>
            <person name="Young S.K."/>
            <person name="Zeng Q."/>
            <person name="Gargeya S."/>
            <person name="Fitzgerald M."/>
            <person name="Haas B."/>
            <person name="Abouelleil A."/>
            <person name="Alvarado L."/>
            <person name="Arachchi H.M."/>
            <person name="Berlin A.M."/>
            <person name="Chapman S.B."/>
            <person name="Goldberg J."/>
            <person name="Griggs A."/>
            <person name="Gujja S."/>
            <person name="Hansen M."/>
            <person name="Howarth C."/>
            <person name="Imamovic A."/>
            <person name="Larimer J."/>
            <person name="McCowan C."/>
            <person name="Montmayeur A."/>
            <person name="Murphy C."/>
            <person name="Neiman D."/>
            <person name="Pearson M."/>
            <person name="Priest M."/>
            <person name="Roberts A."/>
            <person name="Saif S."/>
            <person name="Shea T."/>
            <person name="Sisk P."/>
            <person name="Sykes S."/>
            <person name="Wortman J."/>
            <person name="Nusbaum C."/>
            <person name="Birren B."/>
        </authorList>
    </citation>
    <scope>NUCLEOTIDE SEQUENCE [LARGE SCALE GENOMIC DNA]</scope>
    <source>
        <strain evidence="4">race PST-78</strain>
    </source>
</reference>
<dbReference type="Proteomes" id="UP000054564">
    <property type="component" value="Unassembled WGS sequence"/>
</dbReference>